<keyword evidence="1" id="KW-0175">Coiled coil</keyword>
<keyword evidence="4" id="KW-1185">Reference proteome</keyword>
<evidence type="ECO:0000313" key="4">
    <source>
        <dbReference type="Proteomes" id="UP000186594"/>
    </source>
</evidence>
<name>A0A1U7LW56_NEOID</name>
<gene>
    <name evidence="3" type="ORF">NEOLI_003336</name>
</gene>
<protein>
    <submittedName>
        <fullName evidence="3">Uncharacterized protein</fullName>
    </submittedName>
</protein>
<evidence type="ECO:0000256" key="1">
    <source>
        <dbReference type="SAM" id="Coils"/>
    </source>
</evidence>
<dbReference type="Proteomes" id="UP000186594">
    <property type="component" value="Unassembled WGS sequence"/>
</dbReference>
<evidence type="ECO:0000256" key="2">
    <source>
        <dbReference type="SAM" id="MobiDB-lite"/>
    </source>
</evidence>
<feature type="region of interest" description="Disordered" evidence="2">
    <location>
        <begin position="88"/>
        <end position="145"/>
    </location>
</feature>
<proteinExistence type="predicted"/>
<feature type="coiled-coil region" evidence="1">
    <location>
        <begin position="241"/>
        <end position="346"/>
    </location>
</feature>
<evidence type="ECO:0000313" key="3">
    <source>
        <dbReference type="EMBL" id="OLL26782.1"/>
    </source>
</evidence>
<dbReference type="AlphaFoldDB" id="A0A1U7LW56"/>
<accession>A0A1U7LW56</accession>
<sequence length="756" mass="87060">MGSSDCSKRETPSEVIDVDEWSRSKRRRTLGIKKIKRTQEESRHRRNTIGNSGLPIVIDLDDSEDYQNSNLSTKVQLALARNVQAQIKSSDDECRNFGESQTGPKKRDPSPTSFPNQGGFPISAKKVQIGSKDSKSKSSSLQKSQDIKRFGNKGLTWPLSAHKPLQMVTRYSGEMPPPMPAKLEARHLSSELLLIPEIPSLQLNSPANFSSTSGPLHSMVISPLINEKSVVRSRNLDLHEKQQVQQSTIDLQVELEKANNEKAHCLKELSHTISKLNEEKRFLTADVEMTRRQIKERSEELATSSKEVKRLSQRLHSIMTEKDSEIEDLKSNLHEKNLILKTLQIDERVLLKKVSDYDRQLDDLLEILTNGRTFQGPIHARFTESKVRNIVNALFVVRNNSATTTSLMIEKLGLNHQIVQWKNRSEELQRLVVLKDRAIKDEVNHRRNQNEIIDLLRTRLEGMQKSFLESEEMKEGLSTYLDSLIHYILTGSQVPSGTYRNHQELCQLISKLREADWGLKNLYSVLINRNEKRTTAQQIDDIRMEWHRLCNQVSDIEKLINYVTGLSAESPTSEPARVISKHFDCVKLAYLEKRQEIEKMDTSLRSLRFKLLEMCKCRSDEARNITVGFTLAVQATHNLRECLNEQAGRQKASEFALKALSKKNNLDRIYREVRDTHEQNKILGDQVARFRERFVVMNKQIWSQYDDFEEAVNSGKKVSADQILNALSQPRKSYERLTAKIEKARRVDDFRNRLRQ</sequence>
<dbReference type="EMBL" id="LXFE01000147">
    <property type="protein sequence ID" value="OLL26782.1"/>
    <property type="molecule type" value="Genomic_DNA"/>
</dbReference>
<organism evidence="3 4">
    <name type="scientific">Neolecta irregularis (strain DAH-3)</name>
    <dbReference type="NCBI Taxonomy" id="1198029"/>
    <lineage>
        <taxon>Eukaryota</taxon>
        <taxon>Fungi</taxon>
        <taxon>Dikarya</taxon>
        <taxon>Ascomycota</taxon>
        <taxon>Taphrinomycotina</taxon>
        <taxon>Neolectales</taxon>
        <taxon>Neolectaceae</taxon>
        <taxon>Neolecta</taxon>
    </lineage>
</organism>
<feature type="region of interest" description="Disordered" evidence="2">
    <location>
        <begin position="32"/>
        <end position="56"/>
    </location>
</feature>
<comment type="caution">
    <text evidence="3">The sequence shown here is derived from an EMBL/GenBank/DDBJ whole genome shotgun (WGS) entry which is preliminary data.</text>
</comment>
<reference evidence="3 4" key="1">
    <citation type="submission" date="2016-04" db="EMBL/GenBank/DDBJ databases">
        <title>Evolutionary innovation and constraint leading to complex multicellularity in the Ascomycota.</title>
        <authorList>
            <person name="Cisse O."/>
            <person name="Nguyen A."/>
            <person name="Hewitt D.A."/>
            <person name="Jedd G."/>
            <person name="Stajich J.E."/>
        </authorList>
    </citation>
    <scope>NUCLEOTIDE SEQUENCE [LARGE SCALE GENOMIC DNA]</scope>
    <source>
        <strain evidence="3 4">DAH-3</strain>
    </source>
</reference>